<evidence type="ECO:0000313" key="3">
    <source>
        <dbReference type="Proteomes" id="UP001066276"/>
    </source>
</evidence>
<accession>A0AAV7VRS1</accession>
<keyword evidence="3" id="KW-1185">Reference proteome</keyword>
<sequence>MQPAVGFSGALESSRTVEGCGGAGGRDSGGHCLPCFNKDTQATKGSSPSLQHRSFWRRGSLLTAARCPRISVSEDP</sequence>
<reference evidence="2" key="1">
    <citation type="journal article" date="2022" name="bioRxiv">
        <title>Sequencing and chromosome-scale assembly of the giantPleurodeles waltlgenome.</title>
        <authorList>
            <person name="Brown T."/>
            <person name="Elewa A."/>
            <person name="Iarovenko S."/>
            <person name="Subramanian E."/>
            <person name="Araus A.J."/>
            <person name="Petzold A."/>
            <person name="Susuki M."/>
            <person name="Suzuki K.-i.T."/>
            <person name="Hayashi T."/>
            <person name="Toyoda A."/>
            <person name="Oliveira C."/>
            <person name="Osipova E."/>
            <person name="Leigh N.D."/>
            <person name="Simon A."/>
            <person name="Yun M.H."/>
        </authorList>
    </citation>
    <scope>NUCLEOTIDE SEQUENCE</scope>
    <source>
        <strain evidence="2">20211129_DDA</strain>
        <tissue evidence="2">Liver</tissue>
    </source>
</reference>
<gene>
    <name evidence="2" type="ORF">NDU88_007186</name>
</gene>
<protein>
    <submittedName>
        <fullName evidence="2">Uncharacterized protein</fullName>
    </submittedName>
</protein>
<name>A0AAV7VRS1_PLEWA</name>
<feature type="region of interest" description="Disordered" evidence="1">
    <location>
        <begin position="1"/>
        <end position="25"/>
    </location>
</feature>
<dbReference type="Proteomes" id="UP001066276">
    <property type="component" value="Chromosome 2_1"/>
</dbReference>
<organism evidence="2 3">
    <name type="scientific">Pleurodeles waltl</name>
    <name type="common">Iberian ribbed newt</name>
    <dbReference type="NCBI Taxonomy" id="8319"/>
    <lineage>
        <taxon>Eukaryota</taxon>
        <taxon>Metazoa</taxon>
        <taxon>Chordata</taxon>
        <taxon>Craniata</taxon>
        <taxon>Vertebrata</taxon>
        <taxon>Euteleostomi</taxon>
        <taxon>Amphibia</taxon>
        <taxon>Batrachia</taxon>
        <taxon>Caudata</taxon>
        <taxon>Salamandroidea</taxon>
        <taxon>Salamandridae</taxon>
        <taxon>Pleurodelinae</taxon>
        <taxon>Pleurodeles</taxon>
    </lineage>
</organism>
<evidence type="ECO:0000256" key="1">
    <source>
        <dbReference type="SAM" id="MobiDB-lite"/>
    </source>
</evidence>
<evidence type="ECO:0000313" key="2">
    <source>
        <dbReference type="EMBL" id="KAJ1203399.1"/>
    </source>
</evidence>
<comment type="caution">
    <text evidence="2">The sequence shown here is derived from an EMBL/GenBank/DDBJ whole genome shotgun (WGS) entry which is preliminary data.</text>
</comment>
<dbReference type="EMBL" id="JANPWB010000003">
    <property type="protein sequence ID" value="KAJ1203399.1"/>
    <property type="molecule type" value="Genomic_DNA"/>
</dbReference>
<dbReference type="AlphaFoldDB" id="A0AAV7VRS1"/>
<proteinExistence type="predicted"/>